<evidence type="ECO:0000313" key="2">
    <source>
        <dbReference type="Proteomes" id="UP000198806"/>
    </source>
</evidence>
<evidence type="ECO:0000313" key="1">
    <source>
        <dbReference type="EMBL" id="SFN81277.1"/>
    </source>
</evidence>
<sequence>MKSISIFNKVKNTLSLKQNYDTCYSFNDTWISYNGIQQ</sequence>
<accession>A0A1I5C2X4</accession>
<organism evidence="1 2">
    <name type="scientific">Anaerocolumna aminovalerica</name>
    <dbReference type="NCBI Taxonomy" id="1527"/>
    <lineage>
        <taxon>Bacteria</taxon>
        <taxon>Bacillati</taxon>
        <taxon>Bacillota</taxon>
        <taxon>Clostridia</taxon>
        <taxon>Lachnospirales</taxon>
        <taxon>Lachnospiraceae</taxon>
        <taxon>Anaerocolumna</taxon>
    </lineage>
</organism>
<name>A0A1I5C2X4_9FIRM</name>
<reference evidence="1 2" key="1">
    <citation type="submission" date="2016-10" db="EMBL/GenBank/DDBJ databases">
        <authorList>
            <person name="de Groot N.N."/>
        </authorList>
    </citation>
    <scope>NUCLEOTIDE SEQUENCE [LARGE SCALE GENOMIC DNA]</scope>
    <source>
        <strain evidence="1 2">DSM 1283</strain>
    </source>
</reference>
<proteinExistence type="predicted"/>
<protein>
    <submittedName>
        <fullName evidence="1">Uncharacterized protein</fullName>
    </submittedName>
</protein>
<dbReference type="EMBL" id="FOWD01000002">
    <property type="protein sequence ID" value="SFN81277.1"/>
    <property type="molecule type" value="Genomic_DNA"/>
</dbReference>
<dbReference type="AlphaFoldDB" id="A0A1I5C2X4"/>
<keyword evidence="2" id="KW-1185">Reference proteome</keyword>
<dbReference type="Proteomes" id="UP000198806">
    <property type="component" value="Unassembled WGS sequence"/>
</dbReference>
<gene>
    <name evidence="1" type="ORF">SAMN04489757_10293</name>
</gene>
<dbReference type="STRING" id="1527.SAMN04489757_10293"/>